<sequence length="156" mass="17398">MALTSLQWGQIHAISSETIYHLLTLIMNFNQQEQENQYQSQRGTHDQFTPHSTPNVSTGETGDNILDTSPQNSHQAGLGHGHHQGNIGVQNAIERGHATSQKPSIGDKIKGTFEELKGKVTGHPEVIAKGQVRKNVGERTAREEFEEDLYRTNQQF</sequence>
<organism evidence="2 3">
    <name type="scientific">Austropuccinia psidii MF-1</name>
    <dbReference type="NCBI Taxonomy" id="1389203"/>
    <lineage>
        <taxon>Eukaryota</taxon>
        <taxon>Fungi</taxon>
        <taxon>Dikarya</taxon>
        <taxon>Basidiomycota</taxon>
        <taxon>Pucciniomycotina</taxon>
        <taxon>Pucciniomycetes</taxon>
        <taxon>Pucciniales</taxon>
        <taxon>Sphaerophragmiaceae</taxon>
        <taxon>Austropuccinia</taxon>
    </lineage>
</organism>
<evidence type="ECO:0008006" key="4">
    <source>
        <dbReference type="Google" id="ProtNLM"/>
    </source>
</evidence>
<dbReference type="AlphaFoldDB" id="A0A9Q3GII5"/>
<feature type="region of interest" description="Disordered" evidence="1">
    <location>
        <begin position="34"/>
        <end position="106"/>
    </location>
</feature>
<feature type="compositionally biased region" description="Polar residues" evidence="1">
    <location>
        <begin position="46"/>
        <end position="73"/>
    </location>
</feature>
<name>A0A9Q3GII5_9BASI</name>
<dbReference type="OrthoDB" id="2501672at2759"/>
<dbReference type="Proteomes" id="UP000765509">
    <property type="component" value="Unassembled WGS sequence"/>
</dbReference>
<comment type="caution">
    <text evidence="2">The sequence shown here is derived from an EMBL/GenBank/DDBJ whole genome shotgun (WGS) entry which is preliminary data.</text>
</comment>
<accession>A0A9Q3GII5</accession>
<protein>
    <recommendedName>
        <fullName evidence="4">CsbD-like domain-containing protein</fullName>
    </recommendedName>
</protein>
<gene>
    <name evidence="2" type="ORF">O181_008084</name>
</gene>
<evidence type="ECO:0000256" key="1">
    <source>
        <dbReference type="SAM" id="MobiDB-lite"/>
    </source>
</evidence>
<evidence type="ECO:0000313" key="3">
    <source>
        <dbReference type="Proteomes" id="UP000765509"/>
    </source>
</evidence>
<keyword evidence="3" id="KW-1185">Reference proteome</keyword>
<proteinExistence type="predicted"/>
<reference evidence="2" key="1">
    <citation type="submission" date="2021-03" db="EMBL/GenBank/DDBJ databases">
        <title>Draft genome sequence of rust myrtle Austropuccinia psidii MF-1, a brazilian biotype.</title>
        <authorList>
            <person name="Quecine M.C."/>
            <person name="Pachon D.M.R."/>
            <person name="Bonatelli M.L."/>
            <person name="Correr F.H."/>
            <person name="Franceschini L.M."/>
            <person name="Leite T.F."/>
            <person name="Margarido G.R.A."/>
            <person name="Almeida C.A."/>
            <person name="Ferrarezi J.A."/>
            <person name="Labate C.A."/>
        </authorList>
    </citation>
    <scope>NUCLEOTIDE SEQUENCE</scope>
    <source>
        <strain evidence="2">MF-1</strain>
    </source>
</reference>
<dbReference type="EMBL" id="AVOT02001846">
    <property type="protein sequence ID" value="MBW0468369.1"/>
    <property type="molecule type" value="Genomic_DNA"/>
</dbReference>
<evidence type="ECO:0000313" key="2">
    <source>
        <dbReference type="EMBL" id="MBW0468369.1"/>
    </source>
</evidence>